<evidence type="ECO:0000313" key="1">
    <source>
        <dbReference type="EMBL" id="KAJ9653230.1"/>
    </source>
</evidence>
<keyword evidence="2" id="KW-1185">Reference proteome</keyword>
<comment type="caution">
    <text evidence="1">The sequence shown here is derived from an EMBL/GenBank/DDBJ whole genome shotgun (WGS) entry which is preliminary data.</text>
</comment>
<evidence type="ECO:0000313" key="2">
    <source>
        <dbReference type="Proteomes" id="UP001172386"/>
    </source>
</evidence>
<name>A0ACC2ZZQ7_9EURO</name>
<accession>A0ACC2ZZQ7</accession>
<sequence length="289" mass="32312">MSLCFLEAFEAKNEGRISEKEYIGHLTAHLRGLLQQCLVGDLEAIKCTFTEFEKDRSLQIPLHALAVMVARKGRADILDFLLQKGAIFNEEVAAAVAVDSIEMLEFLWNRNWRDIQHSQRQQGSVALHVRYKPVGMLEFLLRKGAKFSPLVFNLPDSGKLSLPAVKLLVEGCGVESLEGTAIFTLAVQEGNRDVVEYLCKLGVAINDVPPEFDIREPYATNSPLYAAVVKRDISTVVLLLEHGADPNAHYSRYSSQSLLNLVQERYSDDTELLALLEKYAPTKPSTHKI</sequence>
<reference evidence="1" key="1">
    <citation type="submission" date="2022-10" db="EMBL/GenBank/DDBJ databases">
        <title>Culturing micro-colonial fungi from biological soil crusts in the Mojave desert and describing Neophaeococcomyces mojavensis, and introducing the new genera and species Taxawa tesnikishii.</title>
        <authorList>
            <person name="Kurbessoian T."/>
            <person name="Stajich J.E."/>
        </authorList>
    </citation>
    <scope>NUCLEOTIDE SEQUENCE</scope>
    <source>
        <strain evidence="1">JES_112</strain>
    </source>
</reference>
<protein>
    <submittedName>
        <fullName evidence="1">Uncharacterized protein</fullName>
    </submittedName>
</protein>
<dbReference type="EMBL" id="JAPDRQ010000162">
    <property type="protein sequence ID" value="KAJ9653230.1"/>
    <property type="molecule type" value="Genomic_DNA"/>
</dbReference>
<organism evidence="1 2">
    <name type="scientific">Neophaeococcomyces mojaviensis</name>
    <dbReference type="NCBI Taxonomy" id="3383035"/>
    <lineage>
        <taxon>Eukaryota</taxon>
        <taxon>Fungi</taxon>
        <taxon>Dikarya</taxon>
        <taxon>Ascomycota</taxon>
        <taxon>Pezizomycotina</taxon>
        <taxon>Eurotiomycetes</taxon>
        <taxon>Chaetothyriomycetidae</taxon>
        <taxon>Chaetothyriales</taxon>
        <taxon>Chaetothyriales incertae sedis</taxon>
        <taxon>Neophaeococcomyces</taxon>
    </lineage>
</organism>
<dbReference type="Proteomes" id="UP001172386">
    <property type="component" value="Unassembled WGS sequence"/>
</dbReference>
<proteinExistence type="predicted"/>
<gene>
    <name evidence="1" type="ORF">H2198_007588</name>
</gene>